<sequence>MLKRQRAISPPPSNLEIPLVSDTPESHRRESKRRRVLPPSLDGQSRHAAFPAEDDGEEDDYDVDSSDSRNPPDVASSGSTTYNTEYQSANIFLHDLHALHRHRLLFSSPPSAFIRPGPFSPPVQEKSFLLPIVDLPRTVDKQELSGMQGFGIEEVDKVKERYEDTNRLRQSSVCRGPFNLMLHRMLGSLFLTRRKQLDPGPPQYDT</sequence>
<organism evidence="2 3">
    <name type="scientific">Mycena sanguinolenta</name>
    <dbReference type="NCBI Taxonomy" id="230812"/>
    <lineage>
        <taxon>Eukaryota</taxon>
        <taxon>Fungi</taxon>
        <taxon>Dikarya</taxon>
        <taxon>Basidiomycota</taxon>
        <taxon>Agaricomycotina</taxon>
        <taxon>Agaricomycetes</taxon>
        <taxon>Agaricomycetidae</taxon>
        <taxon>Agaricales</taxon>
        <taxon>Marasmiineae</taxon>
        <taxon>Mycenaceae</taxon>
        <taxon>Mycena</taxon>
    </lineage>
</organism>
<gene>
    <name evidence="2" type="ORF">MSAN_02181300</name>
</gene>
<proteinExistence type="predicted"/>
<keyword evidence="3" id="KW-1185">Reference proteome</keyword>
<protein>
    <submittedName>
        <fullName evidence="2">Uncharacterized protein</fullName>
    </submittedName>
</protein>
<evidence type="ECO:0000256" key="1">
    <source>
        <dbReference type="SAM" id="MobiDB-lite"/>
    </source>
</evidence>
<feature type="compositionally biased region" description="Acidic residues" evidence="1">
    <location>
        <begin position="52"/>
        <end position="65"/>
    </location>
</feature>
<comment type="caution">
    <text evidence="2">The sequence shown here is derived from an EMBL/GenBank/DDBJ whole genome shotgun (WGS) entry which is preliminary data.</text>
</comment>
<feature type="region of interest" description="Disordered" evidence="1">
    <location>
        <begin position="1"/>
        <end position="81"/>
    </location>
</feature>
<dbReference type="AlphaFoldDB" id="A0A8H6XE21"/>
<dbReference type="OrthoDB" id="3262473at2759"/>
<dbReference type="Proteomes" id="UP000623467">
    <property type="component" value="Unassembled WGS sequence"/>
</dbReference>
<accession>A0A8H6XE21</accession>
<name>A0A8H6XE21_9AGAR</name>
<evidence type="ECO:0000313" key="2">
    <source>
        <dbReference type="EMBL" id="KAF7339663.1"/>
    </source>
</evidence>
<reference evidence="2" key="1">
    <citation type="submission" date="2020-05" db="EMBL/GenBank/DDBJ databases">
        <title>Mycena genomes resolve the evolution of fungal bioluminescence.</title>
        <authorList>
            <person name="Tsai I.J."/>
        </authorList>
    </citation>
    <scope>NUCLEOTIDE SEQUENCE</scope>
    <source>
        <strain evidence="2">160909Yilan</strain>
    </source>
</reference>
<evidence type="ECO:0000313" key="3">
    <source>
        <dbReference type="Proteomes" id="UP000623467"/>
    </source>
</evidence>
<dbReference type="EMBL" id="JACAZH010000031">
    <property type="protein sequence ID" value="KAF7339663.1"/>
    <property type="molecule type" value="Genomic_DNA"/>
</dbReference>